<dbReference type="InParanoid" id="A0A1H9BA87"/>
<name>A0A1H9BA87_9BACT</name>
<evidence type="ECO:0000313" key="1">
    <source>
        <dbReference type="EMBL" id="SEP85158.1"/>
    </source>
</evidence>
<sequence length="40" mass="4499">MYYSRFPIGTGFFIGCSQSVCVCEKGVVPIENRDDTTYKS</sequence>
<evidence type="ECO:0000313" key="2">
    <source>
        <dbReference type="Proteomes" id="UP000199021"/>
    </source>
</evidence>
<gene>
    <name evidence="1" type="ORF">SAMN05444359_10322</name>
</gene>
<dbReference type="AlphaFoldDB" id="A0A1H9BA87"/>
<organism evidence="1 2">
    <name type="scientific">Neolewinella agarilytica</name>
    <dbReference type="NCBI Taxonomy" id="478744"/>
    <lineage>
        <taxon>Bacteria</taxon>
        <taxon>Pseudomonadati</taxon>
        <taxon>Bacteroidota</taxon>
        <taxon>Saprospiria</taxon>
        <taxon>Saprospirales</taxon>
        <taxon>Lewinellaceae</taxon>
        <taxon>Neolewinella</taxon>
    </lineage>
</organism>
<keyword evidence="2" id="KW-1185">Reference proteome</keyword>
<dbReference type="Proteomes" id="UP000199021">
    <property type="component" value="Unassembled WGS sequence"/>
</dbReference>
<dbReference type="STRING" id="478744.SAMN05444359_10322"/>
<evidence type="ECO:0008006" key="3">
    <source>
        <dbReference type="Google" id="ProtNLM"/>
    </source>
</evidence>
<protein>
    <recommendedName>
        <fullName evidence="3">Lipoprotein</fullName>
    </recommendedName>
</protein>
<dbReference type="EMBL" id="FOFB01000003">
    <property type="protein sequence ID" value="SEP85158.1"/>
    <property type="molecule type" value="Genomic_DNA"/>
</dbReference>
<reference evidence="2" key="1">
    <citation type="submission" date="2016-10" db="EMBL/GenBank/DDBJ databases">
        <authorList>
            <person name="Varghese N."/>
            <person name="Submissions S."/>
        </authorList>
    </citation>
    <scope>NUCLEOTIDE SEQUENCE [LARGE SCALE GENOMIC DNA]</scope>
    <source>
        <strain evidence="2">DSM 24740</strain>
    </source>
</reference>
<proteinExistence type="predicted"/>
<dbReference type="PROSITE" id="PS51257">
    <property type="entry name" value="PROKAR_LIPOPROTEIN"/>
    <property type="match status" value="1"/>
</dbReference>
<accession>A0A1H9BA87</accession>